<reference evidence="1 2" key="1">
    <citation type="submission" date="2020-08" db="EMBL/GenBank/DDBJ databases">
        <title>Genome public.</title>
        <authorList>
            <person name="Liu C."/>
            <person name="Sun Q."/>
        </authorList>
    </citation>
    <scope>NUCLEOTIDE SEQUENCE [LARGE SCALE GENOMIC DNA]</scope>
    <source>
        <strain evidence="1 2">BX2</strain>
    </source>
</reference>
<evidence type="ECO:0000313" key="2">
    <source>
        <dbReference type="Proteomes" id="UP000644010"/>
    </source>
</evidence>
<protein>
    <submittedName>
        <fullName evidence="1">Uncharacterized protein</fullName>
    </submittedName>
</protein>
<comment type="caution">
    <text evidence="1">The sequence shown here is derived from an EMBL/GenBank/DDBJ whole genome shotgun (WGS) entry which is preliminary data.</text>
</comment>
<sequence length="263" mass="30151">MNEKDKEEEKEDIFIEAFDGFTDVDLSQRSNWILAMNYSYIYDYTIDGKMIKSFPKDEPCYIPGLFIGTNNNGEDWLAPGAGPFILFASPSFYSNFIYGTSDTASIKIFDQTTEEKLLAADCLYCQYSGKASISISGTLVHYNALLDFELKNVPASATVMLDNQMSIKPFRDKKNPQHYKAIVFAYWGEKYSQVHITMNNKTYIVKLIPHINLPDENSYATPSIFRHIKSDTYYKFTLSFDKDKDTFTIGDIQNEVWSKVSIL</sequence>
<gene>
    <name evidence="1" type="ORF">H8S77_19110</name>
</gene>
<dbReference type="EMBL" id="JACOOI010000025">
    <property type="protein sequence ID" value="MBC5644992.1"/>
    <property type="molecule type" value="Genomic_DNA"/>
</dbReference>
<dbReference type="RefSeq" id="WP_186960757.1">
    <property type="nucleotide sequence ID" value="NZ_JACOOI010000025.1"/>
</dbReference>
<proteinExistence type="predicted"/>
<evidence type="ECO:0000313" key="1">
    <source>
        <dbReference type="EMBL" id="MBC5644992.1"/>
    </source>
</evidence>
<dbReference type="Proteomes" id="UP000644010">
    <property type="component" value="Unassembled WGS sequence"/>
</dbReference>
<organism evidence="1 2">
    <name type="scientific">Parabacteroides segnis</name>
    <dbReference type="NCBI Taxonomy" id="2763058"/>
    <lineage>
        <taxon>Bacteria</taxon>
        <taxon>Pseudomonadati</taxon>
        <taxon>Bacteroidota</taxon>
        <taxon>Bacteroidia</taxon>
        <taxon>Bacteroidales</taxon>
        <taxon>Tannerellaceae</taxon>
        <taxon>Parabacteroides</taxon>
    </lineage>
</organism>
<keyword evidence="2" id="KW-1185">Reference proteome</keyword>
<accession>A0ABR7E5F8</accession>
<name>A0ABR7E5F8_9BACT</name>